<dbReference type="GO" id="GO:0051213">
    <property type="term" value="F:dioxygenase activity"/>
    <property type="evidence" value="ECO:0007669"/>
    <property type="project" value="UniProtKB-KW"/>
</dbReference>
<keyword evidence="2" id="KW-1185">Reference proteome</keyword>
<dbReference type="RefSeq" id="WP_046233244.1">
    <property type="nucleotide sequence ID" value="NZ_FONN01000001.1"/>
</dbReference>
<dbReference type="OrthoDB" id="2991469at2"/>
<evidence type="ECO:0000313" key="1">
    <source>
        <dbReference type="EMBL" id="SFE20961.1"/>
    </source>
</evidence>
<dbReference type="Gene3D" id="3.40.830.10">
    <property type="entry name" value="LigB-like"/>
    <property type="match status" value="1"/>
</dbReference>
<reference evidence="2" key="1">
    <citation type="submission" date="2016-10" db="EMBL/GenBank/DDBJ databases">
        <authorList>
            <person name="Varghese N."/>
            <person name="Submissions S."/>
        </authorList>
    </citation>
    <scope>NUCLEOTIDE SEQUENCE [LARGE SCALE GENOMIC DNA]</scope>
    <source>
        <strain evidence="2">CGMCC 1.10223</strain>
    </source>
</reference>
<evidence type="ECO:0000313" key="2">
    <source>
        <dbReference type="Proteomes" id="UP000183410"/>
    </source>
</evidence>
<accession>A0A1I1YN64</accession>
<dbReference type="SUPFAM" id="SSF53213">
    <property type="entry name" value="LigB-like"/>
    <property type="match status" value="1"/>
</dbReference>
<protein>
    <submittedName>
        <fullName evidence="1">Catalytic LigB subunit of aromatic ring-opening dioxygenase</fullName>
    </submittedName>
</protein>
<keyword evidence="1" id="KW-0223">Dioxygenase</keyword>
<proteinExistence type="predicted"/>
<dbReference type="EMBL" id="FONN01000001">
    <property type="protein sequence ID" value="SFE20961.1"/>
    <property type="molecule type" value="Genomic_DNA"/>
</dbReference>
<keyword evidence="1" id="KW-0560">Oxidoreductase</keyword>
<dbReference type="AlphaFoldDB" id="A0A1I1YN64"/>
<organism evidence="1 2">
    <name type="scientific">Paenibacillus algorifonticola</name>
    <dbReference type="NCBI Taxonomy" id="684063"/>
    <lineage>
        <taxon>Bacteria</taxon>
        <taxon>Bacillati</taxon>
        <taxon>Bacillota</taxon>
        <taxon>Bacilli</taxon>
        <taxon>Bacillales</taxon>
        <taxon>Paenibacillaceae</taxon>
        <taxon>Paenibacillus</taxon>
    </lineage>
</organism>
<gene>
    <name evidence="1" type="ORF">SAMN04487969_101658</name>
</gene>
<name>A0A1I1YN64_9BACL</name>
<dbReference type="Proteomes" id="UP000183410">
    <property type="component" value="Unassembled WGS sequence"/>
</dbReference>
<sequence>MLPSLFICHGSPLSAMVESDYTRFLSNIGKKYQPNAIVLFSAHWEQRNTTIAFTILTSLSPEFSRLLGGG</sequence>